<dbReference type="Gene3D" id="3.30.420.40">
    <property type="match status" value="2"/>
</dbReference>
<dbReference type="SUPFAM" id="SSF110004">
    <property type="entry name" value="Glycolipid transfer protein, GLTP"/>
    <property type="match status" value="1"/>
</dbReference>
<dbReference type="Gene3D" id="1.25.10.10">
    <property type="entry name" value="Leucine-rich Repeat Variant"/>
    <property type="match status" value="1"/>
</dbReference>
<dbReference type="AlphaFoldDB" id="A0AAU9MY51"/>
<dbReference type="Gene3D" id="1.10.3520.10">
    <property type="entry name" value="Glycolipid transfer protein"/>
    <property type="match status" value="1"/>
</dbReference>
<evidence type="ECO:0000259" key="1">
    <source>
        <dbReference type="Pfam" id="PF08718"/>
    </source>
</evidence>
<dbReference type="EMBL" id="CAKMRJ010003334">
    <property type="protein sequence ID" value="CAH1430964.1"/>
    <property type="molecule type" value="Genomic_DNA"/>
</dbReference>
<dbReference type="InterPro" id="IPR016024">
    <property type="entry name" value="ARM-type_fold"/>
</dbReference>
<organism evidence="2 3">
    <name type="scientific">Lactuca virosa</name>
    <dbReference type="NCBI Taxonomy" id="75947"/>
    <lineage>
        <taxon>Eukaryota</taxon>
        <taxon>Viridiplantae</taxon>
        <taxon>Streptophyta</taxon>
        <taxon>Embryophyta</taxon>
        <taxon>Tracheophyta</taxon>
        <taxon>Spermatophyta</taxon>
        <taxon>Magnoliopsida</taxon>
        <taxon>eudicotyledons</taxon>
        <taxon>Gunneridae</taxon>
        <taxon>Pentapetalae</taxon>
        <taxon>asterids</taxon>
        <taxon>campanulids</taxon>
        <taxon>Asterales</taxon>
        <taxon>Asteraceae</taxon>
        <taxon>Cichorioideae</taxon>
        <taxon>Cichorieae</taxon>
        <taxon>Lactucinae</taxon>
        <taxon>Lactuca</taxon>
    </lineage>
</organism>
<dbReference type="SUPFAM" id="SSF48371">
    <property type="entry name" value="ARM repeat"/>
    <property type="match status" value="1"/>
</dbReference>
<evidence type="ECO:0000313" key="2">
    <source>
        <dbReference type="EMBL" id="CAH1430964.1"/>
    </source>
</evidence>
<dbReference type="GO" id="GO:0016887">
    <property type="term" value="F:ATP hydrolysis activity"/>
    <property type="evidence" value="ECO:0007669"/>
    <property type="project" value="InterPro"/>
</dbReference>
<evidence type="ECO:0000313" key="3">
    <source>
        <dbReference type="Proteomes" id="UP001157418"/>
    </source>
</evidence>
<feature type="domain" description="Glycolipid transfer protein" evidence="1">
    <location>
        <begin position="120"/>
        <end position="164"/>
    </location>
</feature>
<dbReference type="GO" id="GO:0003677">
    <property type="term" value="F:DNA binding"/>
    <property type="evidence" value="ECO:0007669"/>
    <property type="project" value="InterPro"/>
</dbReference>
<dbReference type="PANTHER" id="PTHR36498">
    <property type="entry name" value="TATA-BINDING PROTEIN-ASSOCIATED FACTOR 172"/>
    <property type="match status" value="1"/>
</dbReference>
<proteinExistence type="predicted"/>
<accession>A0AAU9MY51</accession>
<dbReference type="GO" id="GO:0017025">
    <property type="term" value="F:TBP-class protein binding"/>
    <property type="evidence" value="ECO:0007669"/>
    <property type="project" value="InterPro"/>
</dbReference>
<dbReference type="Proteomes" id="UP001157418">
    <property type="component" value="Unassembled WGS sequence"/>
</dbReference>
<sequence>MIRKLRFVACLKLCDLRSNSKRMDYSGGDEFEDAGTRTSLFSIADAFEEISNLIIDGRNGDFPVLKLKPFCDACSFVSVLFIQNPLFGFQVRDLEEASERYVSLSSVVDYDVKWKTVNDYSLKDAASSAYQQVCAPYHSWAVRTAFSAGICALASREQLLLNLNETEVRLLLTRLMLLTWHMEMRLASIKYNGREANNFAPVSYEGGMALLTGSRGKVVAATSYSQFIFNEKSFSSIFKGQVFRNGILSSLWDLVGMPSSHSATVTALAAATVGFLDGIRITSKVATWDLAALILSVPQHKPGEELHLPHLQILAKQQAQREEELSQSGAIIVRRRTLSFLERDQVVSDKLMTLLPCIFTCVRHSHVAVRLSASRCITSMAKSMTVNITGSVIENIIPMLGDMASVNARQGAGMLMSLLVQGLGTDLVPYARLLVVPLLRCMSDCDHSVRRSVTHSFAALVPLLPLARGVSPPSGLSECLLSRRLPERLEKEVHDLLPPSISNGIRVITSPYGADSAWYGAKLLSNLSTFPNSWCITEETHA</sequence>
<reference evidence="2 3" key="1">
    <citation type="submission" date="2022-01" db="EMBL/GenBank/DDBJ databases">
        <authorList>
            <person name="Xiong W."/>
            <person name="Schranz E."/>
        </authorList>
    </citation>
    <scope>NUCLEOTIDE SEQUENCE [LARGE SCALE GENOMIC DNA]</scope>
</reference>
<dbReference type="InterPro" id="IPR014830">
    <property type="entry name" value="Glycolipid_transfer_prot_dom"/>
</dbReference>
<protein>
    <recommendedName>
        <fullName evidence="1">Glycolipid transfer protein domain-containing protein</fullName>
    </recommendedName>
</protein>
<dbReference type="GO" id="GO:0005737">
    <property type="term" value="C:cytoplasm"/>
    <property type="evidence" value="ECO:0007669"/>
    <property type="project" value="InterPro"/>
</dbReference>
<comment type="caution">
    <text evidence="2">The sequence shown here is derived from an EMBL/GenBank/DDBJ whole genome shotgun (WGS) entry which is preliminary data.</text>
</comment>
<dbReference type="GO" id="GO:0120013">
    <property type="term" value="F:lipid transfer activity"/>
    <property type="evidence" value="ECO:0007669"/>
    <property type="project" value="InterPro"/>
</dbReference>
<dbReference type="PANTHER" id="PTHR36498:SF1">
    <property type="entry name" value="TATA-BINDING PROTEIN-ASSOCIATED FACTOR 172"/>
    <property type="match status" value="1"/>
</dbReference>
<dbReference type="InterPro" id="IPR043129">
    <property type="entry name" value="ATPase_NBD"/>
</dbReference>
<dbReference type="SUPFAM" id="SSF53067">
    <property type="entry name" value="Actin-like ATPase domain"/>
    <property type="match status" value="1"/>
</dbReference>
<gene>
    <name evidence="2" type="ORF">LVIROSA_LOCUS17697</name>
</gene>
<name>A0AAU9MY51_9ASTR</name>
<dbReference type="Pfam" id="PF08718">
    <property type="entry name" value="GLTP"/>
    <property type="match status" value="1"/>
</dbReference>
<keyword evidence="3" id="KW-1185">Reference proteome</keyword>
<dbReference type="InterPro" id="IPR011989">
    <property type="entry name" value="ARM-like"/>
</dbReference>
<dbReference type="InterPro" id="IPR044972">
    <property type="entry name" value="Mot1"/>
</dbReference>
<dbReference type="InterPro" id="IPR036497">
    <property type="entry name" value="GLTP_sf"/>
</dbReference>